<dbReference type="Pfam" id="PF13091">
    <property type="entry name" value="PLDc_2"/>
    <property type="match status" value="2"/>
</dbReference>
<dbReference type="PROSITE" id="PS00018">
    <property type="entry name" value="EF_HAND_1"/>
    <property type="match status" value="1"/>
</dbReference>
<dbReference type="Proteomes" id="UP000249354">
    <property type="component" value="Unassembled WGS sequence"/>
</dbReference>
<reference evidence="8 9" key="2">
    <citation type="submission" date="2018-06" db="EMBL/GenBank/DDBJ databases">
        <title>Metagenomic assembly of (sub)arctic Cyanobacteria and their associated microbiome from non-axenic cultures.</title>
        <authorList>
            <person name="Baurain D."/>
        </authorList>
    </citation>
    <scope>NUCLEOTIDE SEQUENCE [LARGE SCALE GENOMIC DNA]</scope>
    <source>
        <strain evidence="8">ULC129bin1</strain>
    </source>
</reference>
<sequence>MQQWRYAVPLAIALLVAGSSWWRNTRSVSQADQLSAIAPLVAPLDQDPQVQVFFNHSEANVYTDPYRQITRHGDNLEALLITTIEQANTSIDVAVQSLNLPLVAKALIDSHHRGVKVRLILENQYSQPWSQASSEKKPTKIALEQLANWSLLADANEDGQITPSELADTDALRLLQTAGVPQLDDTADGSKGSGLMHHKFLVADQRWVVTGSANFTLSGIHGDAAEPSSRGNANSLLKIDSPALAQQLTAEFNLMWGDGPGLYPNSLFGLKKPARPARQVALDQSHLTLQFSPTSTRQPWNSSVNGLIARTLAQSSQQIDLALFVFSEQPIANQLEIQSAAGSNLRVLVDAGFIYRSYSEALDLLGKTLPDQRCQIEADNRPWVRPIESVRSPQLDPGDKLHHKFAVIDETTVIVGSQNWSHAANTANDETLLVIHNPTVAAHFSREFERLYRMTRQDDDQGYLQRKLSAGEQRCR</sequence>
<keyword evidence="5" id="KW-0442">Lipid degradation</keyword>
<dbReference type="SMART" id="SM00155">
    <property type="entry name" value="PLDc"/>
    <property type="match status" value="2"/>
</dbReference>
<dbReference type="SUPFAM" id="SSF56024">
    <property type="entry name" value="Phospholipase D/nuclease"/>
    <property type="match status" value="2"/>
</dbReference>
<evidence type="ECO:0000256" key="6">
    <source>
        <dbReference type="ARBA" id="ARBA00023098"/>
    </source>
</evidence>
<evidence type="ECO:0000256" key="1">
    <source>
        <dbReference type="ARBA" id="ARBA00000798"/>
    </source>
</evidence>
<organism evidence="8 9">
    <name type="scientific">Leptolyngbya foveolarum</name>
    <dbReference type="NCBI Taxonomy" id="47253"/>
    <lineage>
        <taxon>Bacteria</taxon>
        <taxon>Bacillati</taxon>
        <taxon>Cyanobacteriota</taxon>
        <taxon>Cyanophyceae</taxon>
        <taxon>Leptolyngbyales</taxon>
        <taxon>Leptolyngbyaceae</taxon>
        <taxon>Leptolyngbya group</taxon>
        <taxon>Leptolyngbya</taxon>
    </lineage>
</organism>
<dbReference type="PROSITE" id="PS50035">
    <property type="entry name" value="PLD"/>
    <property type="match status" value="2"/>
</dbReference>
<evidence type="ECO:0000256" key="4">
    <source>
        <dbReference type="ARBA" id="ARBA00022801"/>
    </source>
</evidence>
<dbReference type="CDD" id="cd09116">
    <property type="entry name" value="PLDc_Nuc_like"/>
    <property type="match status" value="1"/>
</dbReference>
<dbReference type="PANTHER" id="PTHR43856">
    <property type="entry name" value="CARDIOLIPIN HYDROLASE"/>
    <property type="match status" value="1"/>
</dbReference>
<dbReference type="EC" id="3.1.4.4" evidence="3"/>
<dbReference type="EMBL" id="QBMC01000173">
    <property type="protein sequence ID" value="PZO11703.1"/>
    <property type="molecule type" value="Genomic_DNA"/>
</dbReference>
<keyword evidence="6" id="KW-0443">Lipid metabolism</keyword>
<name>A0A2W4TSF4_9CYAN</name>
<dbReference type="InterPro" id="IPR051406">
    <property type="entry name" value="PLD_domain"/>
</dbReference>
<evidence type="ECO:0000313" key="9">
    <source>
        <dbReference type="Proteomes" id="UP000249354"/>
    </source>
</evidence>
<keyword evidence="4" id="KW-0378">Hydrolase</keyword>
<gene>
    <name evidence="8" type="ORF">DCF25_18965</name>
</gene>
<dbReference type="PANTHER" id="PTHR43856:SF1">
    <property type="entry name" value="MITOCHONDRIAL CARDIOLIPIN HYDROLASE"/>
    <property type="match status" value="1"/>
</dbReference>
<dbReference type="AlphaFoldDB" id="A0A2W4TSF4"/>
<reference evidence="9" key="1">
    <citation type="submission" date="2018-04" db="EMBL/GenBank/DDBJ databases">
        <authorList>
            <person name="Cornet L."/>
        </authorList>
    </citation>
    <scope>NUCLEOTIDE SEQUENCE [LARGE SCALE GENOMIC DNA]</scope>
</reference>
<dbReference type="InterPro" id="IPR025202">
    <property type="entry name" value="PLD-like_dom"/>
</dbReference>
<dbReference type="GO" id="GO:0004630">
    <property type="term" value="F:phospholipase D activity"/>
    <property type="evidence" value="ECO:0007669"/>
    <property type="project" value="UniProtKB-EC"/>
</dbReference>
<comment type="catalytic activity">
    <reaction evidence="1">
        <text>a 1,2-diacyl-sn-glycero-3-phosphocholine + H2O = a 1,2-diacyl-sn-glycero-3-phosphate + choline + H(+)</text>
        <dbReference type="Rhea" id="RHEA:14445"/>
        <dbReference type="ChEBI" id="CHEBI:15354"/>
        <dbReference type="ChEBI" id="CHEBI:15377"/>
        <dbReference type="ChEBI" id="CHEBI:15378"/>
        <dbReference type="ChEBI" id="CHEBI:57643"/>
        <dbReference type="ChEBI" id="CHEBI:58608"/>
        <dbReference type="EC" id="3.1.4.4"/>
    </reaction>
</comment>
<evidence type="ECO:0000259" key="7">
    <source>
        <dbReference type="PROSITE" id="PS50035"/>
    </source>
</evidence>
<dbReference type="GO" id="GO:0016891">
    <property type="term" value="F:RNA endonuclease activity producing 5'-phosphomonoesters, hydrolytic mechanism"/>
    <property type="evidence" value="ECO:0007669"/>
    <property type="project" value="TreeGrafter"/>
</dbReference>
<dbReference type="GO" id="GO:0016042">
    <property type="term" value="P:lipid catabolic process"/>
    <property type="evidence" value="ECO:0007669"/>
    <property type="project" value="UniProtKB-KW"/>
</dbReference>
<feature type="domain" description="PLD phosphodiesterase" evidence="7">
    <location>
        <begin position="192"/>
        <end position="219"/>
    </location>
</feature>
<dbReference type="GO" id="GO:0006793">
    <property type="term" value="P:phosphorus metabolic process"/>
    <property type="evidence" value="ECO:0007669"/>
    <property type="project" value="UniProtKB-ARBA"/>
</dbReference>
<feature type="domain" description="PLD phosphodiesterase" evidence="7">
    <location>
        <begin position="397"/>
        <end position="424"/>
    </location>
</feature>
<evidence type="ECO:0000256" key="3">
    <source>
        <dbReference type="ARBA" id="ARBA00012027"/>
    </source>
</evidence>
<evidence type="ECO:0000256" key="5">
    <source>
        <dbReference type="ARBA" id="ARBA00022963"/>
    </source>
</evidence>
<protein>
    <recommendedName>
        <fullName evidence="3">phospholipase D</fullName>
        <ecNumber evidence="3">3.1.4.4</ecNumber>
    </recommendedName>
</protein>
<proteinExistence type="inferred from homology"/>
<dbReference type="CDD" id="cd09173">
    <property type="entry name" value="PLDc_Nuc_like_unchar1_2"/>
    <property type="match status" value="1"/>
</dbReference>
<evidence type="ECO:0000313" key="8">
    <source>
        <dbReference type="EMBL" id="PZO11703.1"/>
    </source>
</evidence>
<evidence type="ECO:0000256" key="2">
    <source>
        <dbReference type="ARBA" id="ARBA00008664"/>
    </source>
</evidence>
<dbReference type="InterPro" id="IPR018247">
    <property type="entry name" value="EF_Hand_1_Ca_BS"/>
</dbReference>
<dbReference type="Gene3D" id="3.30.870.10">
    <property type="entry name" value="Endonuclease Chain A"/>
    <property type="match status" value="2"/>
</dbReference>
<comment type="caution">
    <text evidence="8">The sequence shown here is derived from an EMBL/GenBank/DDBJ whole genome shotgun (WGS) entry which is preliminary data.</text>
</comment>
<comment type="similarity">
    <text evidence="2">Belongs to the phospholipase D family.</text>
</comment>
<dbReference type="InterPro" id="IPR001736">
    <property type="entry name" value="PLipase_D/transphosphatidylase"/>
</dbReference>
<accession>A0A2W4TSF4</accession>